<comment type="subcellular location">
    <subcellularLocation>
        <location evidence="1">Cell outer membrane</location>
        <topology evidence="1">Multi-pass membrane protein</topology>
    </subcellularLocation>
</comment>
<dbReference type="InterPro" id="IPR006664">
    <property type="entry name" value="OMP_bac"/>
</dbReference>
<dbReference type="GO" id="GO:0009279">
    <property type="term" value="C:cell outer membrane"/>
    <property type="evidence" value="ECO:0007669"/>
    <property type="project" value="UniProtKB-SubCell"/>
</dbReference>
<dbReference type="AlphaFoldDB" id="A0A2P6ASU5"/>
<dbReference type="InterPro" id="IPR027385">
    <property type="entry name" value="Beta-barrel_OMP"/>
</dbReference>
<dbReference type="CDD" id="cd07185">
    <property type="entry name" value="OmpA_C-like"/>
    <property type="match status" value="1"/>
</dbReference>
<dbReference type="PANTHER" id="PTHR30329:SF21">
    <property type="entry name" value="LIPOPROTEIN YIAD-RELATED"/>
    <property type="match status" value="1"/>
</dbReference>
<dbReference type="Pfam" id="PF00691">
    <property type="entry name" value="OmpA"/>
    <property type="match status" value="1"/>
</dbReference>
<keyword evidence="9" id="KW-0998">Cell outer membrane</keyword>
<keyword evidence="4" id="KW-0812">Transmembrane</keyword>
<keyword evidence="7" id="KW-0626">Porin</keyword>
<dbReference type="EMBL" id="PTQZ01000097">
    <property type="protein sequence ID" value="PQA43391.1"/>
    <property type="molecule type" value="Genomic_DNA"/>
</dbReference>
<evidence type="ECO:0000256" key="7">
    <source>
        <dbReference type="ARBA" id="ARBA00023114"/>
    </source>
</evidence>
<keyword evidence="14" id="KW-1185">Reference proteome</keyword>
<dbReference type="InterPro" id="IPR050330">
    <property type="entry name" value="Bact_OuterMem_StrucFunc"/>
</dbReference>
<evidence type="ECO:0000313" key="13">
    <source>
        <dbReference type="EMBL" id="PQA43391.1"/>
    </source>
</evidence>
<evidence type="ECO:0000256" key="2">
    <source>
        <dbReference type="ARBA" id="ARBA00022448"/>
    </source>
</evidence>
<keyword evidence="6" id="KW-0406">Ion transport</keyword>
<dbReference type="GO" id="GO:0006811">
    <property type="term" value="P:monoatomic ion transport"/>
    <property type="evidence" value="ECO:0007669"/>
    <property type="project" value="UniProtKB-KW"/>
</dbReference>
<dbReference type="PROSITE" id="PS51123">
    <property type="entry name" value="OMPA_2"/>
    <property type="match status" value="1"/>
</dbReference>
<evidence type="ECO:0000313" key="14">
    <source>
        <dbReference type="Proteomes" id="UP000243900"/>
    </source>
</evidence>
<keyword evidence="2" id="KW-0813">Transport</keyword>
<proteinExistence type="predicted"/>
<dbReference type="SUPFAM" id="SSF103088">
    <property type="entry name" value="OmpA-like"/>
    <property type="match status" value="1"/>
</dbReference>
<evidence type="ECO:0000256" key="10">
    <source>
        <dbReference type="PROSITE-ProRule" id="PRU00473"/>
    </source>
</evidence>
<dbReference type="Proteomes" id="UP000243900">
    <property type="component" value="Unassembled WGS sequence"/>
</dbReference>
<feature type="domain" description="OmpA-like" evidence="12">
    <location>
        <begin position="209"/>
        <end position="327"/>
    </location>
</feature>
<gene>
    <name evidence="13" type="ORF">C5O18_05295</name>
</gene>
<keyword evidence="8 10" id="KW-0472">Membrane</keyword>
<reference evidence="14" key="1">
    <citation type="submission" date="2018-02" db="EMBL/GenBank/DDBJ databases">
        <title>Genome sequencing of Solimonas sp. HR-BB.</title>
        <authorList>
            <person name="Lee Y."/>
            <person name="Jeon C.O."/>
        </authorList>
    </citation>
    <scope>NUCLEOTIDE SEQUENCE [LARGE SCALE GENOMIC DNA]</scope>
    <source>
        <strain evidence="14">HR-E</strain>
    </source>
</reference>
<protein>
    <submittedName>
        <fullName evidence="13">Porin</fullName>
    </submittedName>
</protein>
<evidence type="ECO:0000259" key="12">
    <source>
        <dbReference type="PROSITE" id="PS51123"/>
    </source>
</evidence>
<evidence type="ECO:0000256" key="8">
    <source>
        <dbReference type="ARBA" id="ARBA00023136"/>
    </source>
</evidence>
<dbReference type="Pfam" id="PF13505">
    <property type="entry name" value="OMP_b-brl"/>
    <property type="match status" value="1"/>
</dbReference>
<evidence type="ECO:0000256" key="6">
    <source>
        <dbReference type="ARBA" id="ARBA00023065"/>
    </source>
</evidence>
<keyword evidence="5" id="KW-0732">Signal</keyword>
<dbReference type="Gene3D" id="2.40.160.20">
    <property type="match status" value="1"/>
</dbReference>
<organism evidence="13 14">
    <name type="scientific">Amnimonas aquatica</name>
    <dbReference type="NCBI Taxonomy" id="2094561"/>
    <lineage>
        <taxon>Bacteria</taxon>
        <taxon>Pseudomonadati</taxon>
        <taxon>Pseudomonadota</taxon>
        <taxon>Gammaproteobacteria</taxon>
        <taxon>Moraxellales</taxon>
        <taxon>Moraxellaceae</taxon>
        <taxon>Amnimonas</taxon>
    </lineage>
</organism>
<evidence type="ECO:0000256" key="1">
    <source>
        <dbReference type="ARBA" id="ARBA00004571"/>
    </source>
</evidence>
<feature type="region of interest" description="Disordered" evidence="11">
    <location>
        <begin position="298"/>
        <end position="319"/>
    </location>
</feature>
<name>A0A2P6ASU5_9GAMM</name>
<dbReference type="PANTHER" id="PTHR30329">
    <property type="entry name" value="STATOR ELEMENT OF FLAGELLAR MOTOR COMPLEX"/>
    <property type="match status" value="1"/>
</dbReference>
<dbReference type="GO" id="GO:0015288">
    <property type="term" value="F:porin activity"/>
    <property type="evidence" value="ECO:0007669"/>
    <property type="project" value="UniProtKB-KW"/>
</dbReference>
<sequence length="333" mass="35396">MFDNEFNGMNNGASDNIDLNDRQGGALALGYRVTPNVGLELRYGLTNTDTRRNSIAGSGVGVRYEAATIDTYYRFNAENKLQPYVLVGGGLARGTFKAGGAGIPHEEYTIANVALGAFYQLADNFALRAEVRGVENLQASDHDGVASVGVVYSFGGKKAEAVAPAVVAPAVVAPVVDGDDDKDGVPNSKDKCPGTPTNVVVDATGCPKVLTETVTKELRVLFDFDKAVVKPAYYAEIEGVAKLLKEYPSATVEVQGHTDSRGRAEYNQKLSERRAQAIVDTLVKQYGIDASRISAKGYGASQPVADNKTAEGRAQNRRSVAVAEGQVKVTVKK</sequence>
<dbReference type="InterPro" id="IPR011250">
    <property type="entry name" value="OMP/PagP_B-barrel"/>
</dbReference>
<evidence type="ECO:0000256" key="9">
    <source>
        <dbReference type="ARBA" id="ARBA00023237"/>
    </source>
</evidence>
<dbReference type="InterPro" id="IPR036737">
    <property type="entry name" value="OmpA-like_sf"/>
</dbReference>
<dbReference type="PRINTS" id="PR01021">
    <property type="entry name" value="OMPADOMAIN"/>
</dbReference>
<dbReference type="Gene3D" id="3.30.1330.60">
    <property type="entry name" value="OmpA-like domain"/>
    <property type="match status" value="1"/>
</dbReference>
<dbReference type="SUPFAM" id="SSF56925">
    <property type="entry name" value="OMPA-like"/>
    <property type="match status" value="1"/>
</dbReference>
<evidence type="ECO:0000256" key="3">
    <source>
        <dbReference type="ARBA" id="ARBA00022452"/>
    </source>
</evidence>
<comment type="caution">
    <text evidence="13">The sequence shown here is derived from an EMBL/GenBank/DDBJ whole genome shotgun (WGS) entry which is preliminary data.</text>
</comment>
<evidence type="ECO:0000256" key="4">
    <source>
        <dbReference type="ARBA" id="ARBA00022692"/>
    </source>
</evidence>
<dbReference type="InterPro" id="IPR006665">
    <property type="entry name" value="OmpA-like"/>
</dbReference>
<keyword evidence="3" id="KW-1134">Transmembrane beta strand</keyword>
<evidence type="ECO:0000256" key="11">
    <source>
        <dbReference type="SAM" id="MobiDB-lite"/>
    </source>
</evidence>
<evidence type="ECO:0000256" key="5">
    <source>
        <dbReference type="ARBA" id="ARBA00022729"/>
    </source>
</evidence>
<dbReference type="GO" id="GO:0046930">
    <property type="term" value="C:pore complex"/>
    <property type="evidence" value="ECO:0007669"/>
    <property type="project" value="UniProtKB-KW"/>
</dbReference>
<accession>A0A2P6ASU5</accession>